<dbReference type="Pfam" id="PF00929">
    <property type="entry name" value="RNase_T"/>
    <property type="match status" value="1"/>
</dbReference>
<keyword evidence="6" id="KW-1185">Reference proteome</keyword>
<dbReference type="InterPro" id="IPR013520">
    <property type="entry name" value="Ribonucl_H"/>
</dbReference>
<keyword evidence="3 5" id="KW-0269">Exonuclease</keyword>
<dbReference type="SUPFAM" id="SSF53098">
    <property type="entry name" value="Ribonuclease H-like"/>
    <property type="match status" value="1"/>
</dbReference>
<dbReference type="InterPro" id="IPR036397">
    <property type="entry name" value="RNaseH_sf"/>
</dbReference>
<keyword evidence="2" id="KW-0378">Hydrolase</keyword>
<dbReference type="Gene3D" id="3.30.420.10">
    <property type="entry name" value="Ribonuclease H-like superfamily/Ribonuclease H"/>
    <property type="match status" value="1"/>
</dbReference>
<feature type="domain" description="Exonuclease" evidence="4">
    <location>
        <begin position="106"/>
        <end position="271"/>
    </location>
</feature>
<accession>A0ABW0WT18</accession>
<reference evidence="6" key="1">
    <citation type="journal article" date="2019" name="Int. J. Syst. Evol. Microbiol.">
        <title>The Global Catalogue of Microorganisms (GCM) 10K type strain sequencing project: providing services to taxonomists for standard genome sequencing and annotation.</title>
        <authorList>
            <consortium name="The Broad Institute Genomics Platform"/>
            <consortium name="The Broad Institute Genome Sequencing Center for Infectious Disease"/>
            <person name="Wu L."/>
            <person name="Ma J."/>
        </authorList>
    </citation>
    <scope>NUCLEOTIDE SEQUENCE [LARGE SCALE GENOMIC DNA]</scope>
    <source>
        <strain evidence="6">KCTC 5701</strain>
    </source>
</reference>
<dbReference type="PANTHER" id="PTHR30231">
    <property type="entry name" value="DNA POLYMERASE III SUBUNIT EPSILON"/>
    <property type="match status" value="1"/>
</dbReference>
<dbReference type="EMBL" id="JBHSOE010000080">
    <property type="protein sequence ID" value="MFC5659974.1"/>
    <property type="molecule type" value="Genomic_DNA"/>
</dbReference>
<dbReference type="CDD" id="cd06127">
    <property type="entry name" value="DEDDh"/>
    <property type="match status" value="1"/>
</dbReference>
<evidence type="ECO:0000256" key="1">
    <source>
        <dbReference type="ARBA" id="ARBA00022722"/>
    </source>
</evidence>
<organism evidence="5 6">
    <name type="scientific">Streptomyces nogalater</name>
    <dbReference type="NCBI Taxonomy" id="38314"/>
    <lineage>
        <taxon>Bacteria</taxon>
        <taxon>Bacillati</taxon>
        <taxon>Actinomycetota</taxon>
        <taxon>Actinomycetes</taxon>
        <taxon>Kitasatosporales</taxon>
        <taxon>Streptomycetaceae</taxon>
        <taxon>Streptomyces</taxon>
    </lineage>
</organism>
<dbReference type="RefSeq" id="WP_344345827.1">
    <property type="nucleotide sequence ID" value="NZ_BAAASM010000002.1"/>
</dbReference>
<sequence>MTTAEQTEDPARWEDLFVRDIDEQPVQFVRPADTDRPTWSLYEATVYRGTVTAESDGGRPLWRVQGTREAHRDLDDAIRVLRRPPSWTREREQVAAWARRLLADDSLLAVDVETTGLENAYAVQIAAVDRRGTVVFNEYVQPNAVLEPAAVAVHGITPDRLAQTPVFGELLPRLTDVLHGRIAVAYKMDFDRGVFERELHRHHHGDAAKADEWLGWVRWEDAMVPYAVWRGLWSVKRGAYRNQALGGPHDAVADARLLIAKLEQMAATPSTAPW</sequence>
<evidence type="ECO:0000313" key="5">
    <source>
        <dbReference type="EMBL" id="MFC5659974.1"/>
    </source>
</evidence>
<name>A0ABW0WT18_STRNO</name>
<dbReference type="GO" id="GO:0004527">
    <property type="term" value="F:exonuclease activity"/>
    <property type="evidence" value="ECO:0007669"/>
    <property type="project" value="UniProtKB-KW"/>
</dbReference>
<evidence type="ECO:0000259" key="4">
    <source>
        <dbReference type="SMART" id="SM00479"/>
    </source>
</evidence>
<dbReference type="PANTHER" id="PTHR30231:SF4">
    <property type="entry name" value="PROTEIN NEN2"/>
    <property type="match status" value="1"/>
</dbReference>
<dbReference type="SMART" id="SM00479">
    <property type="entry name" value="EXOIII"/>
    <property type="match status" value="1"/>
</dbReference>
<protein>
    <submittedName>
        <fullName evidence="5">3'-5' exonuclease</fullName>
    </submittedName>
</protein>
<evidence type="ECO:0000256" key="2">
    <source>
        <dbReference type="ARBA" id="ARBA00022801"/>
    </source>
</evidence>
<dbReference type="Proteomes" id="UP001596065">
    <property type="component" value="Unassembled WGS sequence"/>
</dbReference>
<gene>
    <name evidence="5" type="ORF">ACFP3J_31445</name>
</gene>
<dbReference type="InterPro" id="IPR012337">
    <property type="entry name" value="RNaseH-like_sf"/>
</dbReference>
<keyword evidence="1" id="KW-0540">Nuclease</keyword>
<evidence type="ECO:0000313" key="6">
    <source>
        <dbReference type="Proteomes" id="UP001596065"/>
    </source>
</evidence>
<proteinExistence type="predicted"/>
<comment type="caution">
    <text evidence="5">The sequence shown here is derived from an EMBL/GenBank/DDBJ whole genome shotgun (WGS) entry which is preliminary data.</text>
</comment>
<evidence type="ECO:0000256" key="3">
    <source>
        <dbReference type="ARBA" id="ARBA00022839"/>
    </source>
</evidence>